<dbReference type="Pfam" id="PF02618">
    <property type="entry name" value="YceG"/>
    <property type="match status" value="1"/>
</dbReference>
<keyword evidence="4 7" id="KW-0472">Membrane</keyword>
<feature type="transmembrane region" description="Helical" evidence="7">
    <location>
        <begin position="12"/>
        <end position="32"/>
    </location>
</feature>
<dbReference type="GO" id="GO:0071555">
    <property type="term" value="P:cell wall organization"/>
    <property type="evidence" value="ECO:0007669"/>
    <property type="project" value="UniProtKB-KW"/>
</dbReference>
<dbReference type="EC" id="4.2.2.29" evidence="7"/>
<dbReference type="GO" id="GO:0009252">
    <property type="term" value="P:peptidoglycan biosynthetic process"/>
    <property type="evidence" value="ECO:0007669"/>
    <property type="project" value="UniProtKB-UniRule"/>
</dbReference>
<dbReference type="NCBIfam" id="TIGR00247">
    <property type="entry name" value="endolytic transglycosylase MltG"/>
    <property type="match status" value="1"/>
</dbReference>
<accession>A0A370XDL0</accession>
<evidence type="ECO:0000256" key="5">
    <source>
        <dbReference type="ARBA" id="ARBA00023239"/>
    </source>
</evidence>
<dbReference type="PANTHER" id="PTHR30518:SF2">
    <property type="entry name" value="ENDOLYTIC MUREIN TRANSGLYCOSYLASE"/>
    <property type="match status" value="1"/>
</dbReference>
<evidence type="ECO:0000313" key="9">
    <source>
        <dbReference type="Proteomes" id="UP000255334"/>
    </source>
</evidence>
<comment type="caution">
    <text evidence="8">The sequence shown here is derived from an EMBL/GenBank/DDBJ whole genome shotgun (WGS) entry which is preliminary data.</text>
</comment>
<proteinExistence type="inferred from homology"/>
<evidence type="ECO:0000256" key="7">
    <source>
        <dbReference type="HAMAP-Rule" id="MF_02065"/>
    </source>
</evidence>
<dbReference type="GO" id="GO:0008932">
    <property type="term" value="F:lytic endotransglycosylase activity"/>
    <property type="evidence" value="ECO:0007669"/>
    <property type="project" value="UniProtKB-UniRule"/>
</dbReference>
<protein>
    <recommendedName>
        <fullName evidence="7">Endolytic murein transglycosylase</fullName>
        <ecNumber evidence="7">4.2.2.29</ecNumber>
    </recommendedName>
    <alternativeName>
        <fullName evidence="7">Peptidoglycan lytic transglycosylase</fullName>
    </alternativeName>
    <alternativeName>
        <fullName evidence="7">Peptidoglycan polymerization terminase</fullName>
    </alternativeName>
</protein>
<name>A0A370XDL0_9GAMM</name>
<evidence type="ECO:0000256" key="3">
    <source>
        <dbReference type="ARBA" id="ARBA00022989"/>
    </source>
</evidence>
<dbReference type="RefSeq" id="WP_115476783.1">
    <property type="nucleotide sequence ID" value="NZ_QRBF01000001.1"/>
</dbReference>
<dbReference type="PANTHER" id="PTHR30518">
    <property type="entry name" value="ENDOLYTIC MUREIN TRANSGLYCOSYLASE"/>
    <property type="match status" value="1"/>
</dbReference>
<reference evidence="8 9" key="1">
    <citation type="submission" date="2018-07" db="EMBL/GenBank/DDBJ databases">
        <title>Dyella monticola sp. nov. and Dyella psychrodurans sp. nov. isolated from monsoon evergreen broad-leaved forest soil of Dinghu Mountain, China.</title>
        <authorList>
            <person name="Gao Z."/>
            <person name="Qiu L."/>
        </authorList>
    </citation>
    <scope>NUCLEOTIDE SEQUENCE [LARGE SCALE GENOMIC DNA]</scope>
    <source>
        <strain evidence="8 9">4MSK11</strain>
    </source>
</reference>
<keyword evidence="7" id="KW-0997">Cell inner membrane</keyword>
<dbReference type="Gene3D" id="3.30.1490.480">
    <property type="entry name" value="Endolytic murein transglycosylase"/>
    <property type="match status" value="1"/>
</dbReference>
<evidence type="ECO:0000256" key="4">
    <source>
        <dbReference type="ARBA" id="ARBA00023136"/>
    </source>
</evidence>
<evidence type="ECO:0000313" key="8">
    <source>
        <dbReference type="EMBL" id="RDS86514.1"/>
    </source>
</evidence>
<organism evidence="8 9">
    <name type="scientific">Dyella psychrodurans</name>
    <dbReference type="NCBI Taxonomy" id="1927960"/>
    <lineage>
        <taxon>Bacteria</taxon>
        <taxon>Pseudomonadati</taxon>
        <taxon>Pseudomonadota</taxon>
        <taxon>Gammaproteobacteria</taxon>
        <taxon>Lysobacterales</taxon>
        <taxon>Rhodanobacteraceae</taxon>
        <taxon>Dyella</taxon>
    </lineage>
</organism>
<dbReference type="InterPro" id="IPR003770">
    <property type="entry name" value="MLTG-like"/>
</dbReference>
<keyword evidence="2 7" id="KW-0812">Transmembrane</keyword>
<dbReference type="HAMAP" id="MF_02065">
    <property type="entry name" value="MltG"/>
    <property type="match status" value="1"/>
</dbReference>
<comment type="catalytic activity">
    <reaction evidence="7">
        <text>a peptidoglycan chain = a peptidoglycan chain with N-acetyl-1,6-anhydromuramyl-[peptide] at the reducing end + a peptidoglycan chain with N-acetylglucosamine at the non-reducing end.</text>
        <dbReference type="EC" id="4.2.2.29"/>
    </reaction>
</comment>
<keyword evidence="6 7" id="KW-0961">Cell wall biogenesis/degradation</keyword>
<dbReference type="Gene3D" id="3.30.160.60">
    <property type="entry name" value="Classic Zinc Finger"/>
    <property type="match status" value="1"/>
</dbReference>
<dbReference type="CDD" id="cd08010">
    <property type="entry name" value="MltG_like"/>
    <property type="match status" value="1"/>
</dbReference>
<keyword evidence="5 7" id="KW-0456">Lyase</keyword>
<keyword evidence="3 7" id="KW-1133">Transmembrane helix</keyword>
<comment type="function">
    <text evidence="7">Functions as a peptidoglycan terminase that cleaves nascent peptidoglycan strands endolytically to terminate their elongation.</text>
</comment>
<comment type="subcellular location">
    <subcellularLocation>
        <location evidence="7">Cell inner membrane</location>
        <topology evidence="7">Single-pass membrane protein</topology>
    </subcellularLocation>
</comment>
<comment type="similarity">
    <text evidence="7">Belongs to the transglycosylase MltG family.</text>
</comment>
<dbReference type="EMBL" id="QRBF01000001">
    <property type="protein sequence ID" value="RDS86514.1"/>
    <property type="molecule type" value="Genomic_DNA"/>
</dbReference>
<evidence type="ECO:0000256" key="1">
    <source>
        <dbReference type="ARBA" id="ARBA00022475"/>
    </source>
</evidence>
<dbReference type="GO" id="GO:0005886">
    <property type="term" value="C:plasma membrane"/>
    <property type="evidence" value="ECO:0007669"/>
    <property type="project" value="UniProtKB-SubCell"/>
</dbReference>
<keyword evidence="1 7" id="KW-1003">Cell membrane</keyword>
<evidence type="ECO:0000256" key="2">
    <source>
        <dbReference type="ARBA" id="ARBA00022692"/>
    </source>
</evidence>
<sequence>MNRGGATHGRVSWRLILLVLLLAFVAAATWFWRDFTRFGDTPLRVSASGESVEIGKGTSFKDIVHQLRAQGLSTAAPFYWRLLAERMRVAGRLHAGEYAIAPGITPQQLLTNMAQGRVLQRDVTIVDGWTFHDVLQALNKADKLQHDTVGMDDATIMQKIGAPGQKPEGWFLPETYAYVKGDSDLDVLRRAHAAMTKTLDALWAQRDPGVPLAAPYDALILASIVEKETGRADERPQVAGVFTRRLQKNMLLQTDPTVIYGMGASYAGTIHKSDLTTDTPYNTYTRLGLPPTPIAMPGKPAIEAALHPASGTALYFVAKGNGTHIFADTLEEQNRNVACYQLKHCQ</sequence>
<feature type="site" description="Important for catalytic activity" evidence="7">
    <location>
        <position position="228"/>
    </location>
</feature>
<dbReference type="Proteomes" id="UP000255334">
    <property type="component" value="Unassembled WGS sequence"/>
</dbReference>
<dbReference type="AlphaFoldDB" id="A0A370XDL0"/>
<keyword evidence="9" id="KW-1185">Reference proteome</keyword>
<evidence type="ECO:0000256" key="6">
    <source>
        <dbReference type="ARBA" id="ARBA00023316"/>
    </source>
</evidence>
<dbReference type="OrthoDB" id="9814591at2"/>
<gene>
    <name evidence="7 8" type="primary">mltG</name>
    <name evidence="8" type="ORF">DWU99_04555</name>
</gene>